<dbReference type="SUPFAM" id="SSF53383">
    <property type="entry name" value="PLP-dependent transferases"/>
    <property type="match status" value="1"/>
</dbReference>
<evidence type="ECO:0000313" key="6">
    <source>
        <dbReference type="EMBL" id="MFH4982940.1"/>
    </source>
</evidence>
<evidence type="ECO:0000256" key="2">
    <source>
        <dbReference type="ARBA" id="ARBA00022898"/>
    </source>
</evidence>
<protein>
    <recommendedName>
        <fullName evidence="5">Aminotransferase class V domain-containing protein</fullName>
    </recommendedName>
</protein>
<dbReference type="InterPro" id="IPR015424">
    <property type="entry name" value="PyrdxlP-dep_Trfase"/>
</dbReference>
<dbReference type="PANTHER" id="PTHR21152">
    <property type="entry name" value="AMINOTRANSFERASE CLASS V"/>
    <property type="match status" value="1"/>
</dbReference>
<reference evidence="6 7" key="1">
    <citation type="submission" date="2024-08" db="EMBL/GenBank/DDBJ databases">
        <title>Gnathostoma spinigerum genome.</title>
        <authorList>
            <person name="Gonzalez-Bertolin B."/>
            <person name="Monzon S."/>
            <person name="Zaballos A."/>
            <person name="Jimenez P."/>
            <person name="Dekumyoy P."/>
            <person name="Varona S."/>
            <person name="Cuesta I."/>
            <person name="Sumanam S."/>
            <person name="Adisakwattana P."/>
            <person name="Gasser R.B."/>
            <person name="Hernandez-Gonzalez A."/>
            <person name="Young N.D."/>
            <person name="Perteguer M.J."/>
        </authorList>
    </citation>
    <scope>NUCLEOTIDE SEQUENCE [LARGE SCALE GENOMIC DNA]</scope>
    <source>
        <strain evidence="6">AL3</strain>
        <tissue evidence="6">Liver</tissue>
    </source>
</reference>
<dbReference type="InterPro" id="IPR020578">
    <property type="entry name" value="Aminotrans_V_PyrdxlP_BS"/>
</dbReference>
<evidence type="ECO:0000259" key="5">
    <source>
        <dbReference type="Pfam" id="PF00266"/>
    </source>
</evidence>
<evidence type="ECO:0000256" key="3">
    <source>
        <dbReference type="RuleBase" id="RU004075"/>
    </source>
</evidence>
<evidence type="ECO:0000313" key="7">
    <source>
        <dbReference type="Proteomes" id="UP001608902"/>
    </source>
</evidence>
<dbReference type="Proteomes" id="UP001608902">
    <property type="component" value="Unassembled WGS sequence"/>
</dbReference>
<dbReference type="Gene3D" id="3.90.1150.10">
    <property type="entry name" value="Aspartate Aminotransferase, domain 1"/>
    <property type="match status" value="1"/>
</dbReference>
<accession>A0ABD6ESJ9</accession>
<dbReference type="PANTHER" id="PTHR21152:SF40">
    <property type="entry name" value="ALANINE--GLYOXYLATE AMINOTRANSFERASE"/>
    <property type="match status" value="1"/>
</dbReference>
<dbReference type="InterPro" id="IPR015421">
    <property type="entry name" value="PyrdxlP-dep_Trfase_major"/>
</dbReference>
<evidence type="ECO:0000256" key="4">
    <source>
        <dbReference type="RuleBase" id="RU004504"/>
    </source>
</evidence>
<dbReference type="Gene3D" id="3.40.640.10">
    <property type="entry name" value="Type I PLP-dependent aspartate aminotransferase-like (Major domain)"/>
    <property type="match status" value="1"/>
</dbReference>
<dbReference type="InterPro" id="IPR000192">
    <property type="entry name" value="Aminotrans_V_dom"/>
</dbReference>
<sequence length="265" mass="29060">MTSLMFQAIESFSPVVLFVCHGESSTGTCHPLEGLGELCHRNGCLLLVDTVASLGGAPFEADKLGVDCVYSGSQKVLNAPPGSAPISFSDKAIEKIKSRKQQVPSFYFDALEIGNYWGCDQQPRRYHHTAPMCSIYALREALATVIREGIDECIERHLRNSEVLTDALHSIGLSLFVKNPNFRLPCLTTVRVPDDIKWNAITADLMMKGIEIGGGLGPTVGKVWRIGTFGVNSNEEKIKFLVTELDRSIKASRSSENTSKLRVSK</sequence>
<dbReference type="InterPro" id="IPR015422">
    <property type="entry name" value="PyrdxlP-dep_Trfase_small"/>
</dbReference>
<dbReference type="Pfam" id="PF00266">
    <property type="entry name" value="Aminotran_5"/>
    <property type="match status" value="1"/>
</dbReference>
<dbReference type="PROSITE" id="PS00595">
    <property type="entry name" value="AA_TRANSFER_CLASS_5"/>
    <property type="match status" value="1"/>
</dbReference>
<keyword evidence="2" id="KW-0663">Pyridoxal phosphate</keyword>
<proteinExistence type="inferred from homology"/>
<comment type="cofactor">
    <cofactor evidence="1 4">
        <name>pyridoxal 5'-phosphate</name>
        <dbReference type="ChEBI" id="CHEBI:597326"/>
    </cofactor>
</comment>
<name>A0ABD6ESJ9_9BILA</name>
<comment type="caution">
    <text evidence="6">The sequence shown here is derived from an EMBL/GenBank/DDBJ whole genome shotgun (WGS) entry which is preliminary data.</text>
</comment>
<organism evidence="6 7">
    <name type="scientific">Gnathostoma spinigerum</name>
    <dbReference type="NCBI Taxonomy" id="75299"/>
    <lineage>
        <taxon>Eukaryota</taxon>
        <taxon>Metazoa</taxon>
        <taxon>Ecdysozoa</taxon>
        <taxon>Nematoda</taxon>
        <taxon>Chromadorea</taxon>
        <taxon>Rhabditida</taxon>
        <taxon>Spirurina</taxon>
        <taxon>Gnathostomatomorpha</taxon>
        <taxon>Gnathostomatoidea</taxon>
        <taxon>Gnathostomatidae</taxon>
        <taxon>Gnathostoma</taxon>
    </lineage>
</organism>
<keyword evidence="7" id="KW-1185">Reference proteome</keyword>
<gene>
    <name evidence="6" type="ORF">AB6A40_009649</name>
</gene>
<comment type="similarity">
    <text evidence="3">Belongs to the class-V pyridoxal-phosphate-dependent aminotransferase family.</text>
</comment>
<evidence type="ECO:0000256" key="1">
    <source>
        <dbReference type="ARBA" id="ARBA00001933"/>
    </source>
</evidence>
<dbReference type="AlphaFoldDB" id="A0ABD6ESJ9"/>
<dbReference type="EMBL" id="JBGFUD010010537">
    <property type="protein sequence ID" value="MFH4982940.1"/>
    <property type="molecule type" value="Genomic_DNA"/>
</dbReference>
<feature type="domain" description="Aminotransferase class V" evidence="5">
    <location>
        <begin position="14"/>
        <end position="236"/>
    </location>
</feature>